<organism evidence="9 10">
    <name type="scientific">Haloarcula vallismortis</name>
    <name type="common">Halobacterium vallismortis</name>
    <dbReference type="NCBI Taxonomy" id="28442"/>
    <lineage>
        <taxon>Archaea</taxon>
        <taxon>Methanobacteriati</taxon>
        <taxon>Methanobacteriota</taxon>
        <taxon>Stenosarchaea group</taxon>
        <taxon>Halobacteria</taxon>
        <taxon>Halobacteriales</taxon>
        <taxon>Haloarculaceae</taxon>
        <taxon>Haloarcula</taxon>
    </lineage>
</organism>
<dbReference type="PANTHER" id="PTHR44936">
    <property type="entry name" value="SENSOR PROTEIN CREC"/>
    <property type="match status" value="1"/>
</dbReference>
<dbReference type="InterPro" id="IPR000014">
    <property type="entry name" value="PAS"/>
</dbReference>
<feature type="domain" description="PAS" evidence="8">
    <location>
        <begin position="1"/>
        <end position="56"/>
    </location>
</feature>
<dbReference type="Proteomes" id="UP000182573">
    <property type="component" value="Unassembled WGS sequence"/>
</dbReference>
<dbReference type="PROSITE" id="PS50112">
    <property type="entry name" value="PAS"/>
    <property type="match status" value="2"/>
</dbReference>
<dbReference type="STRING" id="28442.SAMN05443574_102400"/>
<keyword evidence="5" id="KW-0418">Kinase</keyword>
<evidence type="ECO:0000256" key="3">
    <source>
        <dbReference type="ARBA" id="ARBA00022679"/>
    </source>
</evidence>
<dbReference type="GO" id="GO:0006355">
    <property type="term" value="P:regulation of DNA-templated transcription"/>
    <property type="evidence" value="ECO:0007669"/>
    <property type="project" value="InterPro"/>
</dbReference>
<keyword evidence="4" id="KW-0547">Nucleotide-binding</keyword>
<dbReference type="InterPro" id="IPR003594">
    <property type="entry name" value="HATPase_dom"/>
</dbReference>
<dbReference type="NCBIfam" id="TIGR00229">
    <property type="entry name" value="sensory_box"/>
    <property type="match status" value="1"/>
</dbReference>
<dbReference type="EC" id="2.7.13.3" evidence="2"/>
<keyword evidence="3" id="KW-0808">Transferase</keyword>
<evidence type="ECO:0000256" key="2">
    <source>
        <dbReference type="ARBA" id="ARBA00012438"/>
    </source>
</evidence>
<dbReference type="GO" id="GO:0005524">
    <property type="term" value="F:ATP binding"/>
    <property type="evidence" value="ECO:0007669"/>
    <property type="project" value="UniProtKB-KW"/>
</dbReference>
<dbReference type="PROSITE" id="PS50109">
    <property type="entry name" value="HIS_KIN"/>
    <property type="match status" value="1"/>
</dbReference>
<dbReference type="SUPFAM" id="SSF55874">
    <property type="entry name" value="ATPase domain of HSP90 chaperone/DNA topoisomerase II/histidine kinase"/>
    <property type="match status" value="1"/>
</dbReference>
<dbReference type="InterPro" id="IPR005467">
    <property type="entry name" value="His_kinase_dom"/>
</dbReference>
<dbReference type="SUPFAM" id="SSF55785">
    <property type="entry name" value="PYP-like sensor domain (PAS domain)"/>
    <property type="match status" value="2"/>
</dbReference>
<evidence type="ECO:0000256" key="4">
    <source>
        <dbReference type="ARBA" id="ARBA00022741"/>
    </source>
</evidence>
<evidence type="ECO:0000259" key="8">
    <source>
        <dbReference type="PROSITE" id="PS50112"/>
    </source>
</evidence>
<dbReference type="PANTHER" id="PTHR44936:SF10">
    <property type="entry name" value="SENSOR PROTEIN RSTB"/>
    <property type="match status" value="1"/>
</dbReference>
<dbReference type="InterPro" id="IPR036890">
    <property type="entry name" value="HATPase_C_sf"/>
</dbReference>
<evidence type="ECO:0000256" key="1">
    <source>
        <dbReference type="ARBA" id="ARBA00000085"/>
    </source>
</evidence>
<dbReference type="CDD" id="cd00130">
    <property type="entry name" value="PAS"/>
    <property type="match status" value="2"/>
</dbReference>
<name>A0A1H2SLF0_HALVA</name>
<evidence type="ECO:0000256" key="6">
    <source>
        <dbReference type="ARBA" id="ARBA00022840"/>
    </source>
</evidence>
<evidence type="ECO:0000259" key="7">
    <source>
        <dbReference type="PROSITE" id="PS50109"/>
    </source>
</evidence>
<dbReference type="InterPro" id="IPR050980">
    <property type="entry name" value="2C_sensor_his_kinase"/>
</dbReference>
<reference evidence="9 10" key="1">
    <citation type="submission" date="2016-10" db="EMBL/GenBank/DDBJ databases">
        <authorList>
            <person name="de Groot N.N."/>
        </authorList>
    </citation>
    <scope>NUCLEOTIDE SEQUENCE [LARGE SCALE GENOMIC DNA]</scope>
    <source>
        <strain evidence="9 10">DSM 3756</strain>
    </source>
</reference>
<dbReference type="EMBL" id="FNOF01000002">
    <property type="protein sequence ID" value="SDW31869.1"/>
    <property type="molecule type" value="Genomic_DNA"/>
</dbReference>
<comment type="catalytic activity">
    <reaction evidence="1">
        <text>ATP + protein L-histidine = ADP + protein N-phospho-L-histidine.</text>
        <dbReference type="EC" id="2.7.13.3"/>
    </reaction>
</comment>
<evidence type="ECO:0000313" key="10">
    <source>
        <dbReference type="Proteomes" id="UP000182573"/>
    </source>
</evidence>
<sequence length="449" mass="48350">MFGIDDTGRFTFATAEFAALLDRTPAELVGTPVDALVVAEDRETLTDARQAVSNASGRVTRTCQVTLRQSVRSRSVTVELTTADDGSVVGSLCQTAEAADPFQYLFDLIQDAVVGFEIVNFVPIVRTVNPAFVETFGYDCEEIVGEPLNDYIVPGDRVEEAVNYDQRTAAGEVNYAVVSRKTADGCREFIYRGVPYDTADGRRCGFAMYTDVTDSRRQKRRLRVLHRVLRHNLRNELSVVFGTAEYVRANVADSSVSLAASRALDAADRLAAVSEKARSVETAFDGDADQSVDVAALARAVADSYRPDAAVETALPSTLPVTGGTAVYDAIDNLVENAVEHTPPDTAVRITAEQANGDALVRVLDDGPGIPAVERAVVFEDADITNLQHGSGLGIWLARWVAETAGGGIEYDRTDGWTTVSLRFPLSDADAEDVLTVVNSPESAAEPTR</sequence>
<dbReference type="Pfam" id="PF00989">
    <property type="entry name" value="PAS"/>
    <property type="match status" value="1"/>
</dbReference>
<gene>
    <name evidence="9" type="ORF">SAMN05443574_102400</name>
</gene>
<dbReference type="SMART" id="SM00091">
    <property type="entry name" value="PAS"/>
    <property type="match status" value="2"/>
</dbReference>
<dbReference type="InterPro" id="IPR013767">
    <property type="entry name" value="PAS_fold"/>
</dbReference>
<dbReference type="Gene3D" id="3.30.450.20">
    <property type="entry name" value="PAS domain"/>
    <property type="match status" value="2"/>
</dbReference>
<accession>A0A1H2SLF0</accession>
<evidence type="ECO:0000313" key="9">
    <source>
        <dbReference type="EMBL" id="SDW31869.1"/>
    </source>
</evidence>
<dbReference type="Gene3D" id="3.30.565.10">
    <property type="entry name" value="Histidine kinase-like ATPase, C-terminal domain"/>
    <property type="match status" value="1"/>
</dbReference>
<dbReference type="RefSeq" id="WP_004517666.1">
    <property type="nucleotide sequence ID" value="NZ_FNOF01000002.1"/>
</dbReference>
<feature type="domain" description="Histidine kinase" evidence="7">
    <location>
        <begin position="228"/>
        <end position="428"/>
    </location>
</feature>
<evidence type="ECO:0000256" key="5">
    <source>
        <dbReference type="ARBA" id="ARBA00022777"/>
    </source>
</evidence>
<keyword evidence="6" id="KW-0067">ATP-binding</keyword>
<feature type="domain" description="PAS" evidence="8">
    <location>
        <begin position="128"/>
        <end position="157"/>
    </location>
</feature>
<protein>
    <recommendedName>
        <fullName evidence="2">histidine kinase</fullName>
        <ecNumber evidence="2">2.7.13.3</ecNumber>
    </recommendedName>
</protein>
<dbReference type="Pfam" id="PF02518">
    <property type="entry name" value="HATPase_c"/>
    <property type="match status" value="1"/>
</dbReference>
<dbReference type="SMART" id="SM00387">
    <property type="entry name" value="HATPase_c"/>
    <property type="match status" value="1"/>
</dbReference>
<dbReference type="CDD" id="cd00075">
    <property type="entry name" value="HATPase"/>
    <property type="match status" value="1"/>
</dbReference>
<dbReference type="GO" id="GO:0004673">
    <property type="term" value="F:protein histidine kinase activity"/>
    <property type="evidence" value="ECO:0007669"/>
    <property type="project" value="UniProtKB-EC"/>
</dbReference>
<dbReference type="InterPro" id="IPR035965">
    <property type="entry name" value="PAS-like_dom_sf"/>
</dbReference>
<proteinExistence type="predicted"/>
<dbReference type="AlphaFoldDB" id="A0A1H2SLF0"/>